<dbReference type="Proteomes" id="UP000886819">
    <property type="component" value="Unassembled WGS sequence"/>
</dbReference>
<dbReference type="Pfam" id="PF08239">
    <property type="entry name" value="SH3_3"/>
    <property type="match status" value="3"/>
</dbReference>
<feature type="domain" description="Cyclic nucleotide-binding" evidence="2">
    <location>
        <begin position="311"/>
        <end position="382"/>
    </location>
</feature>
<feature type="domain" description="SH3b" evidence="3">
    <location>
        <begin position="23"/>
        <end position="93"/>
    </location>
</feature>
<reference evidence="4" key="2">
    <citation type="journal article" date="2021" name="PeerJ">
        <title>Extensive microbial diversity within the chicken gut microbiome revealed by metagenomics and culture.</title>
        <authorList>
            <person name="Gilroy R."/>
            <person name="Ravi A."/>
            <person name="Getino M."/>
            <person name="Pursley I."/>
            <person name="Horton D.L."/>
            <person name="Alikhan N.F."/>
            <person name="Baker D."/>
            <person name="Gharbi K."/>
            <person name="Hall N."/>
            <person name="Watson M."/>
            <person name="Adriaenssens E.M."/>
            <person name="Foster-Nyarko E."/>
            <person name="Jarju S."/>
            <person name="Secka A."/>
            <person name="Antonio M."/>
            <person name="Oren A."/>
            <person name="Chaudhuri R.R."/>
            <person name="La Ragione R."/>
            <person name="Hildebrand F."/>
            <person name="Pallen M.J."/>
        </authorList>
    </citation>
    <scope>NUCLEOTIDE SEQUENCE</scope>
    <source>
        <strain evidence="4">ChiHile30-977</strain>
    </source>
</reference>
<feature type="signal peptide" evidence="1">
    <location>
        <begin position="1"/>
        <end position="22"/>
    </location>
</feature>
<comment type="caution">
    <text evidence="4">The sequence shown here is derived from an EMBL/GenBank/DDBJ whole genome shotgun (WGS) entry which is preliminary data.</text>
</comment>
<evidence type="ECO:0000259" key="3">
    <source>
        <dbReference type="PROSITE" id="PS51781"/>
    </source>
</evidence>
<gene>
    <name evidence="4" type="ORF">IAA66_09965</name>
</gene>
<evidence type="ECO:0000259" key="2">
    <source>
        <dbReference type="PROSITE" id="PS50042"/>
    </source>
</evidence>
<dbReference type="InterPro" id="IPR052354">
    <property type="entry name" value="Cell_Wall_Dynamics_Protein"/>
</dbReference>
<evidence type="ECO:0000313" key="5">
    <source>
        <dbReference type="Proteomes" id="UP000886819"/>
    </source>
</evidence>
<dbReference type="InterPro" id="IPR003646">
    <property type="entry name" value="SH3-like_bac-type"/>
</dbReference>
<sequence>MFRKFLAFFLVLLWMPACSALAETVASVCNPNPADRLNLRAAPDAQAASLGKYYNGVVVTVLAEENGWAEVVVGDGDGAARGWMMTDYLRMGMGEGTVASAMPVFAADQVTLYAGTDGNTPLATFSQATVEVVGEAGSWRHVRVNGVYGYVPAASGAAPSPGIGMQTAVVNNPDPADRLNLRAAPDTDAVSLGKYYNGVSVDVLECLEDGWLRVRVAGVDGYMLSKYLAFGDAAAAVASACPAYWVSNPDPADRLNLRETPSRDARSLGRYGNGTQVTVLGIAGDAWFHVQVEGQTGFMMAQYLSASREQALAQPSPQARITLAAALVELPIHRDADAASGVLTTLDAGQSVYVLTRGEVWTYVSTGSSTGYALTEGLDFSE</sequence>
<dbReference type="PANTHER" id="PTHR34408:SF1">
    <property type="entry name" value="GLYCOSYL HYDROLASE FAMILY 19 DOMAIN-CONTAINING PROTEIN HI_1415"/>
    <property type="match status" value="1"/>
</dbReference>
<dbReference type="SMART" id="SM00287">
    <property type="entry name" value="SH3b"/>
    <property type="match status" value="5"/>
</dbReference>
<dbReference type="EMBL" id="DVFI01000137">
    <property type="protein sequence ID" value="HIQ63884.1"/>
    <property type="molecule type" value="Genomic_DNA"/>
</dbReference>
<dbReference type="Gene3D" id="2.30.30.40">
    <property type="entry name" value="SH3 Domains"/>
    <property type="match status" value="3"/>
</dbReference>
<dbReference type="PROSITE" id="PS50042">
    <property type="entry name" value="CNMP_BINDING_3"/>
    <property type="match status" value="1"/>
</dbReference>
<organism evidence="4 5">
    <name type="scientific">Candidatus Avichristensenella intestinipullorum</name>
    <dbReference type="NCBI Taxonomy" id="2840693"/>
    <lineage>
        <taxon>Bacteria</taxon>
        <taxon>Bacillati</taxon>
        <taxon>Bacillota</taxon>
        <taxon>Clostridia</taxon>
        <taxon>Candidatus Avichristensenella</taxon>
    </lineage>
</organism>
<name>A0A9D0YXF5_9FIRM</name>
<feature type="chain" id="PRO_5038715174" evidence="1">
    <location>
        <begin position="23"/>
        <end position="382"/>
    </location>
</feature>
<dbReference type="InterPro" id="IPR000595">
    <property type="entry name" value="cNMP-bd_dom"/>
</dbReference>
<keyword evidence="1" id="KW-0732">Signal</keyword>
<dbReference type="PANTHER" id="PTHR34408">
    <property type="entry name" value="FAMILY PROTEIN, PUTATIVE-RELATED"/>
    <property type="match status" value="1"/>
</dbReference>
<dbReference type="PROSITE" id="PS51781">
    <property type="entry name" value="SH3B"/>
    <property type="match status" value="1"/>
</dbReference>
<protein>
    <submittedName>
        <fullName evidence="4">SH3 domain-containing protein</fullName>
    </submittedName>
</protein>
<evidence type="ECO:0000313" key="4">
    <source>
        <dbReference type="EMBL" id="HIQ63884.1"/>
    </source>
</evidence>
<evidence type="ECO:0000256" key="1">
    <source>
        <dbReference type="SAM" id="SignalP"/>
    </source>
</evidence>
<accession>A0A9D0YXF5</accession>
<proteinExistence type="predicted"/>
<dbReference type="AlphaFoldDB" id="A0A9D0YXF5"/>
<reference evidence="4" key="1">
    <citation type="submission" date="2020-10" db="EMBL/GenBank/DDBJ databases">
        <authorList>
            <person name="Gilroy R."/>
        </authorList>
    </citation>
    <scope>NUCLEOTIDE SEQUENCE</scope>
    <source>
        <strain evidence="4">ChiHile30-977</strain>
    </source>
</reference>